<evidence type="ECO:0000313" key="2">
    <source>
        <dbReference type="EMBL" id="KAJ4841844.1"/>
    </source>
</evidence>
<gene>
    <name evidence="2" type="ORF">Tsubulata_049202</name>
</gene>
<proteinExistence type="predicted"/>
<feature type="region of interest" description="Disordered" evidence="1">
    <location>
        <begin position="1"/>
        <end position="21"/>
    </location>
</feature>
<dbReference type="EMBL" id="JAKUCV010002667">
    <property type="protein sequence ID" value="KAJ4841844.1"/>
    <property type="molecule type" value="Genomic_DNA"/>
</dbReference>
<evidence type="ECO:0000256" key="1">
    <source>
        <dbReference type="SAM" id="MobiDB-lite"/>
    </source>
</evidence>
<reference evidence="2" key="2">
    <citation type="journal article" date="2023" name="Plants (Basel)">
        <title>Annotation of the Turnera subulata (Passifloraceae) Draft Genome Reveals the S-Locus Evolved after the Divergence of Turneroideae from Passifloroideae in a Stepwise Manner.</title>
        <authorList>
            <person name="Henning P.M."/>
            <person name="Roalson E.H."/>
            <person name="Mir W."/>
            <person name="McCubbin A.G."/>
            <person name="Shore J.S."/>
        </authorList>
    </citation>
    <scope>NUCLEOTIDE SEQUENCE</scope>
    <source>
        <strain evidence="2">F60SS</strain>
    </source>
</reference>
<dbReference type="Proteomes" id="UP001141552">
    <property type="component" value="Unassembled WGS sequence"/>
</dbReference>
<organism evidence="2 3">
    <name type="scientific">Turnera subulata</name>
    <dbReference type="NCBI Taxonomy" id="218843"/>
    <lineage>
        <taxon>Eukaryota</taxon>
        <taxon>Viridiplantae</taxon>
        <taxon>Streptophyta</taxon>
        <taxon>Embryophyta</taxon>
        <taxon>Tracheophyta</taxon>
        <taxon>Spermatophyta</taxon>
        <taxon>Magnoliopsida</taxon>
        <taxon>eudicotyledons</taxon>
        <taxon>Gunneridae</taxon>
        <taxon>Pentapetalae</taxon>
        <taxon>rosids</taxon>
        <taxon>fabids</taxon>
        <taxon>Malpighiales</taxon>
        <taxon>Passifloraceae</taxon>
        <taxon>Turnera</taxon>
    </lineage>
</organism>
<accession>A0A9Q0JHH2</accession>
<evidence type="ECO:0000313" key="3">
    <source>
        <dbReference type="Proteomes" id="UP001141552"/>
    </source>
</evidence>
<protein>
    <submittedName>
        <fullName evidence="2">Uncharacterized protein</fullName>
    </submittedName>
</protein>
<dbReference type="OrthoDB" id="847418at2759"/>
<keyword evidence="3" id="KW-1185">Reference proteome</keyword>
<dbReference type="PANTHER" id="PTHR33511">
    <property type="entry name" value="OS06G0632400 PROTEIN"/>
    <property type="match status" value="1"/>
</dbReference>
<sequence length="88" mass="9753">MGGNRQKKSSSSSSFPVFTIFKSRRPRRGDIDNYDDEISSHKVRPYDDDKASAFNAVPDPRINTKASAFIANFHAARISESECQAGKA</sequence>
<name>A0A9Q0JHH2_9ROSI</name>
<reference evidence="2" key="1">
    <citation type="submission" date="2022-02" db="EMBL/GenBank/DDBJ databases">
        <authorList>
            <person name="Henning P.M."/>
            <person name="McCubbin A.G."/>
            <person name="Shore J.S."/>
        </authorList>
    </citation>
    <scope>NUCLEOTIDE SEQUENCE</scope>
    <source>
        <strain evidence="2">F60SS</strain>
        <tissue evidence="2">Leaves</tissue>
    </source>
</reference>
<dbReference type="AlphaFoldDB" id="A0A9Q0JHH2"/>
<comment type="caution">
    <text evidence="2">The sequence shown here is derived from an EMBL/GenBank/DDBJ whole genome shotgun (WGS) entry which is preliminary data.</text>
</comment>